<feature type="transmembrane region" description="Helical" evidence="9">
    <location>
        <begin position="342"/>
        <end position="363"/>
    </location>
</feature>
<evidence type="ECO:0000313" key="11">
    <source>
        <dbReference type="EMBL" id="OCT62634.1"/>
    </source>
</evidence>
<proteinExistence type="inferred from homology"/>
<keyword evidence="4 9" id="KW-0812">Transmembrane</keyword>
<evidence type="ECO:0000259" key="10">
    <source>
        <dbReference type="Pfam" id="PF01490"/>
    </source>
</evidence>
<comment type="subcellular location">
    <subcellularLocation>
        <location evidence="1">Membrane</location>
        <topology evidence="1">Multi-pass membrane protein</topology>
    </subcellularLocation>
</comment>
<feature type="transmembrane region" description="Helical" evidence="9">
    <location>
        <begin position="222"/>
        <end position="249"/>
    </location>
</feature>
<feature type="domain" description="Amino acid transporter transmembrane" evidence="10">
    <location>
        <begin position="3"/>
        <end position="374"/>
    </location>
</feature>
<dbReference type="PANTHER" id="PTHR22950:SF646">
    <property type="entry name" value="SODIUM-COUPLED NEUTRAL AMINO ACID TRANSPORTER 10-RELATED"/>
    <property type="match status" value="1"/>
</dbReference>
<feature type="compositionally biased region" description="Basic and acidic residues" evidence="8">
    <location>
        <begin position="578"/>
        <end position="587"/>
    </location>
</feature>
<dbReference type="Proteomes" id="UP000694892">
    <property type="component" value="Chromosome 9_10L"/>
</dbReference>
<gene>
    <name evidence="11" type="ORF">XELAEV_18043720mg</name>
</gene>
<dbReference type="InterPro" id="IPR013057">
    <property type="entry name" value="AA_transpt_TM"/>
</dbReference>
<feature type="transmembrane region" description="Helical" evidence="9">
    <location>
        <begin position="7"/>
        <end position="26"/>
    </location>
</feature>
<feature type="compositionally biased region" description="Basic and acidic residues" evidence="8">
    <location>
        <begin position="946"/>
        <end position="978"/>
    </location>
</feature>
<evidence type="ECO:0000256" key="6">
    <source>
        <dbReference type="ARBA" id="ARBA00022989"/>
    </source>
</evidence>
<feature type="compositionally biased region" description="Basic and acidic residues" evidence="8">
    <location>
        <begin position="626"/>
        <end position="642"/>
    </location>
</feature>
<dbReference type="EMBL" id="CM004482">
    <property type="protein sequence ID" value="OCT62634.1"/>
    <property type="molecule type" value="Genomic_DNA"/>
</dbReference>
<keyword evidence="6 9" id="KW-1133">Transmembrane helix</keyword>
<feature type="compositionally biased region" description="Basic and acidic residues" evidence="8">
    <location>
        <begin position="488"/>
        <end position="552"/>
    </location>
</feature>
<feature type="region of interest" description="Disordered" evidence="8">
    <location>
        <begin position="692"/>
        <end position="772"/>
    </location>
</feature>
<feature type="transmembrane region" description="Helical" evidence="9">
    <location>
        <begin position="80"/>
        <end position="101"/>
    </location>
</feature>
<feature type="transmembrane region" description="Helical" evidence="9">
    <location>
        <begin position="32"/>
        <end position="55"/>
    </location>
</feature>
<reference evidence="12" key="1">
    <citation type="journal article" date="2016" name="Nature">
        <title>Genome evolution in the allotetraploid frog Xenopus laevis.</title>
        <authorList>
            <person name="Session A.M."/>
            <person name="Uno Y."/>
            <person name="Kwon T."/>
            <person name="Chapman J.A."/>
            <person name="Toyoda A."/>
            <person name="Takahashi S."/>
            <person name="Fukui A."/>
            <person name="Hikosaka A."/>
            <person name="Suzuki A."/>
            <person name="Kondo M."/>
            <person name="van Heeringen S.J."/>
            <person name="Quigley I."/>
            <person name="Heinz S."/>
            <person name="Ogino H."/>
            <person name="Ochi H."/>
            <person name="Hellsten U."/>
            <person name="Lyons J.B."/>
            <person name="Simakov O."/>
            <person name="Putnam N."/>
            <person name="Stites J."/>
            <person name="Kuroki Y."/>
            <person name="Tanaka T."/>
            <person name="Michiue T."/>
            <person name="Watanabe M."/>
            <person name="Bogdanovic O."/>
            <person name="Lister R."/>
            <person name="Georgiou G."/>
            <person name="Paranjpe S.S."/>
            <person name="van Kruijsbergen I."/>
            <person name="Shu S."/>
            <person name="Carlson J."/>
            <person name="Kinoshita T."/>
            <person name="Ohta Y."/>
            <person name="Mawaribuchi S."/>
            <person name="Jenkins J."/>
            <person name="Grimwood J."/>
            <person name="Schmutz J."/>
            <person name="Mitros T."/>
            <person name="Mozaffari S.V."/>
            <person name="Suzuki Y."/>
            <person name="Haramoto Y."/>
            <person name="Yamamoto T.S."/>
            <person name="Takagi C."/>
            <person name="Heald R."/>
            <person name="Miller K."/>
            <person name="Haudenschild C."/>
            <person name="Kitzman J."/>
            <person name="Nakayama T."/>
            <person name="Izutsu Y."/>
            <person name="Robert J."/>
            <person name="Fortriede J."/>
            <person name="Burns K."/>
            <person name="Lotay V."/>
            <person name="Karimi K."/>
            <person name="Yasuoka Y."/>
            <person name="Dichmann D.S."/>
            <person name="Flajnik M.F."/>
            <person name="Houston D.W."/>
            <person name="Shendure J."/>
            <person name="DuPasquier L."/>
            <person name="Vize P.D."/>
            <person name="Zorn A.M."/>
            <person name="Ito M."/>
            <person name="Marcotte E.M."/>
            <person name="Wallingford J.B."/>
            <person name="Ito Y."/>
            <person name="Asashima M."/>
            <person name="Ueno N."/>
            <person name="Matsuda Y."/>
            <person name="Veenstra G.J."/>
            <person name="Fujiyama A."/>
            <person name="Harland R.M."/>
            <person name="Taira M."/>
            <person name="Rokhsar D.S."/>
        </authorList>
    </citation>
    <scope>NUCLEOTIDE SEQUENCE [LARGE SCALE GENOMIC DNA]</scope>
    <source>
        <strain evidence="12">J</strain>
    </source>
</reference>
<dbReference type="Pfam" id="PF01490">
    <property type="entry name" value="Aa_trans"/>
    <property type="match status" value="1"/>
</dbReference>
<evidence type="ECO:0000256" key="1">
    <source>
        <dbReference type="ARBA" id="ARBA00004141"/>
    </source>
</evidence>
<feature type="compositionally biased region" description="Basic and acidic residues" evidence="8">
    <location>
        <begin position="734"/>
        <end position="745"/>
    </location>
</feature>
<feature type="transmembrane region" description="Helical" evidence="9">
    <location>
        <begin position="375"/>
        <end position="392"/>
    </location>
</feature>
<comment type="similarity">
    <text evidence="2">Belongs to the amino acid/polyamine transporter 2 family.</text>
</comment>
<sequence>MAASNWGLIMNIVNSIVGVSVLTMPFCFQQCGILLGILLLMLCAWMTHQSCMFLVKSASVSKRRTYAGLAFHAYGKAGKMMVETSMIGLMLGTCIAFYVVIGDLGSSFFARLLGLQVSEGFRMFLLFSVSLCIVLPLSLQRNMMASIQSFSAMALMFYTVFMFVIVLSSFKHGLFSGQWWKHVSYIRWEGVFRCIPIYGMSFACQSQVLPTYDSLDDPSVKIMSSIFALSLNVVTTFYITVGFFGYVSFTESIAGNVLVNFPSNLVTEMIRVGFMMSVAVGFPMMILPCRQALNTLLFEQQQKDGTFTAGGYMPPLRFKVLTLVVVFGTMLCGILIPNVETILGLTGATMGSLICLICPALIYKKIHNKGLNSQFILGVGLVILVISTYATLTVTEEPTKIKSELQEREDLKEEMVELEQIHSEISDKKPAMEQPGDDRDKPKLPPKKPEEEQIKGPIEVPQKKDTKKQEEVQLDRPDQGDIAVPVGEAHRHEPPVPRDEVAVDENKDQEEREEKKESVVDIDSTEKKDKQQIKLENELEMKDQAEVNKRINEPLPQNPPKEVDDPNKQQLENPPTPRLKEQPQFKDLEGIRKIVDVPVEIKKNTEIAEKRDNNFANPAKAIENPPIKDEKNEQEPHEEPKAGDNQAEAGKAELLDHAFLLQVIKEQQVQQKRLLDQQEKLLEVIKEQHMEIHQQKEDEDQQDKLEGNIADKNKEELKAEARVAQKPLEGENAEEVKAEVDKSAVEEPVVVMDKEQNPDVNEEVKGNVPDVKMNDNKINVEEVKMAVSAAKQPQYTKKQSVQENFVHQQSVDRYASDNHKQQEKAVAANIDNVLPNVGHIILQETAIHKAPVAVPGLQEKVGKVALQTEPKQKPFKMAGAGEKLLSAVQEEKILVQKGKQIQEVKADKLILDHKPVPDHGLHENKEEADAPVLGLNQANDIKVESKKEHIEKPNDGAALEHDEGKQNRDLKAQNDMDLRRKKRDVSKVEQENDGAQIISFHPVPNLKVNDLRGALEARLNQMVDGGLQVVQSRQIKQLLNEQKKR</sequence>
<dbReference type="GO" id="GO:0016020">
    <property type="term" value="C:membrane"/>
    <property type="evidence" value="ECO:0007669"/>
    <property type="project" value="UniProtKB-SubCell"/>
</dbReference>
<name>A0A974BXC0_XENLA</name>
<feature type="region of interest" description="Disordered" evidence="8">
    <location>
        <begin position="405"/>
        <end position="587"/>
    </location>
</feature>
<feature type="compositionally biased region" description="Basic and acidic residues" evidence="8">
    <location>
        <begin position="461"/>
        <end position="479"/>
    </location>
</feature>
<feature type="compositionally biased region" description="Basic and acidic residues" evidence="8">
    <location>
        <begin position="692"/>
        <end position="723"/>
    </location>
</feature>
<accession>A0A974BXC0</accession>
<dbReference type="OMA" id="PRMKPKQ"/>
<keyword evidence="7 9" id="KW-0472">Membrane</keyword>
<feature type="transmembrane region" description="Helical" evidence="9">
    <location>
        <begin position="318"/>
        <end position="336"/>
    </location>
</feature>
<feature type="transmembrane region" description="Helical" evidence="9">
    <location>
        <begin position="121"/>
        <end position="139"/>
    </location>
</feature>
<evidence type="ECO:0000256" key="7">
    <source>
        <dbReference type="ARBA" id="ARBA00023136"/>
    </source>
</evidence>
<keyword evidence="3" id="KW-0813">Transport</keyword>
<evidence type="ECO:0000256" key="5">
    <source>
        <dbReference type="ARBA" id="ARBA00022970"/>
    </source>
</evidence>
<feature type="region of interest" description="Disordered" evidence="8">
    <location>
        <begin position="605"/>
        <end position="651"/>
    </location>
</feature>
<keyword evidence="5" id="KW-0029">Amino-acid transport</keyword>
<feature type="compositionally biased region" description="Basic and acidic residues" evidence="8">
    <location>
        <begin position="752"/>
        <end position="765"/>
    </location>
</feature>
<evidence type="ECO:0000256" key="8">
    <source>
        <dbReference type="SAM" id="MobiDB-lite"/>
    </source>
</evidence>
<evidence type="ECO:0000256" key="3">
    <source>
        <dbReference type="ARBA" id="ARBA00022448"/>
    </source>
</evidence>
<dbReference type="GO" id="GO:0015179">
    <property type="term" value="F:L-amino acid transmembrane transporter activity"/>
    <property type="evidence" value="ECO:0007669"/>
    <property type="project" value="TreeGrafter"/>
</dbReference>
<organism evidence="11 12">
    <name type="scientific">Xenopus laevis</name>
    <name type="common">African clawed frog</name>
    <dbReference type="NCBI Taxonomy" id="8355"/>
    <lineage>
        <taxon>Eukaryota</taxon>
        <taxon>Metazoa</taxon>
        <taxon>Chordata</taxon>
        <taxon>Craniata</taxon>
        <taxon>Vertebrata</taxon>
        <taxon>Euteleostomi</taxon>
        <taxon>Amphibia</taxon>
        <taxon>Batrachia</taxon>
        <taxon>Anura</taxon>
        <taxon>Pipoidea</taxon>
        <taxon>Pipidae</taxon>
        <taxon>Xenopodinae</taxon>
        <taxon>Xenopus</taxon>
        <taxon>Xenopus</taxon>
    </lineage>
</organism>
<feature type="transmembrane region" description="Helical" evidence="9">
    <location>
        <begin position="151"/>
        <end position="170"/>
    </location>
</feature>
<evidence type="ECO:0000256" key="2">
    <source>
        <dbReference type="ARBA" id="ARBA00008066"/>
    </source>
</evidence>
<protein>
    <recommendedName>
        <fullName evidence="10">Amino acid transporter transmembrane domain-containing protein</fullName>
    </recommendedName>
</protein>
<evidence type="ECO:0000256" key="9">
    <source>
        <dbReference type="SAM" id="Phobius"/>
    </source>
</evidence>
<dbReference type="AlphaFoldDB" id="A0A974BXC0"/>
<evidence type="ECO:0000256" key="4">
    <source>
        <dbReference type="ARBA" id="ARBA00022692"/>
    </source>
</evidence>
<feature type="compositionally biased region" description="Basic and acidic residues" evidence="8">
    <location>
        <begin position="405"/>
        <end position="454"/>
    </location>
</feature>
<evidence type="ECO:0000313" key="12">
    <source>
        <dbReference type="Proteomes" id="UP000694892"/>
    </source>
</evidence>
<dbReference type="PANTHER" id="PTHR22950">
    <property type="entry name" value="AMINO ACID TRANSPORTER"/>
    <property type="match status" value="1"/>
</dbReference>
<feature type="region of interest" description="Disordered" evidence="8">
    <location>
        <begin position="946"/>
        <end position="989"/>
    </location>
</feature>